<evidence type="ECO:0008006" key="8">
    <source>
        <dbReference type="Google" id="ProtNLM"/>
    </source>
</evidence>
<evidence type="ECO:0000259" key="4">
    <source>
        <dbReference type="Pfam" id="PF07631"/>
    </source>
</evidence>
<sequence length="683" mass="76392">MPRAWFFLPSAVGIGVLGIAVVTSATVESLAAQNVQTAASTPEAPELELLQQYCFRCHAAATQRAGLDLEGLTTQHPLVRNREMWERVIEMVEIGRMPPPEAPQPTDAERAGLHASLSSAIYEFDYSTVDDPGFESMRRLTHEEYDNTLRDLFGIDINPTDRFPDELSGSSGFVNSANTLFLQPSLMERYIAVAERVVEVALPLAPEATAAAQERARDLIFIATPDNATSELEAAEQVLEHFLTRAYRRPPSESEGTQAIGQYLAGRAADLDHERAIKRVLQAVLISPKFLFRVEAGSESAEPFSVTDWELASRLSYFIWASMPDDELFDLAAQGVLREPETISAQIDRMLASPKANTLGDVFAGQWLGFEQVGTRIWLDPIDNPWCTATLMTAMRDETSMFFMSLLRDNQPIDWLIDADYTFVNEELATTLYGMDAVQGEHMRRIELTDPNRGGILGQASVLALTSDYTQTSPVKRGIYVLETLLGTPPPPPPPGAGVLSEEVDDMRNLKFREKLELHSTDPTCRSCHSKIDPIGFSMENYDFFGQWRDTYDFRSRVRNPEEADEVVTINTETSPDPITVYYKNTRRPISVDGSLPNGATFVGPAGLKQALLEHRHDDLVRQTVSKMLSYALGRQLDYYDEPAIRGIIARLEADEYRFHTLLQAVVESYPFQYKKNPEESTL</sequence>
<dbReference type="Pfam" id="PF07626">
    <property type="entry name" value="PSD3"/>
    <property type="match status" value="1"/>
</dbReference>
<accession>A0A381SFX4</accession>
<dbReference type="InterPro" id="IPR013036">
    <property type="entry name" value="DUF1587"/>
</dbReference>
<feature type="domain" description="DUF1585" evidence="1">
    <location>
        <begin position="598"/>
        <end position="672"/>
    </location>
</feature>
<dbReference type="EMBL" id="UINC01002999">
    <property type="protein sequence ID" value="SVA02379.1"/>
    <property type="molecule type" value="Genomic_DNA"/>
</dbReference>
<feature type="domain" description="DUF1587" evidence="2">
    <location>
        <begin position="138"/>
        <end position="201"/>
    </location>
</feature>
<dbReference type="Pfam" id="PF07627">
    <property type="entry name" value="PSCyt3"/>
    <property type="match status" value="1"/>
</dbReference>
<reference evidence="7" key="1">
    <citation type="submission" date="2018-05" db="EMBL/GenBank/DDBJ databases">
        <authorList>
            <person name="Lanie J.A."/>
            <person name="Ng W.-L."/>
            <person name="Kazmierczak K.M."/>
            <person name="Andrzejewski T.M."/>
            <person name="Davidsen T.M."/>
            <person name="Wayne K.J."/>
            <person name="Tettelin H."/>
            <person name="Glass J.I."/>
            <person name="Rusch D."/>
            <person name="Podicherti R."/>
            <person name="Tsui H.-C.T."/>
            <person name="Winkler M.E."/>
        </authorList>
    </citation>
    <scope>NUCLEOTIDE SEQUENCE</scope>
</reference>
<dbReference type="InterPro" id="IPR011429">
    <property type="entry name" value="Cyt_c_Planctomycete-type"/>
</dbReference>
<dbReference type="InterPro" id="IPR013042">
    <property type="entry name" value="DUF1592"/>
</dbReference>
<evidence type="ECO:0000259" key="3">
    <source>
        <dbReference type="Pfam" id="PF07627"/>
    </source>
</evidence>
<proteinExistence type="predicted"/>
<evidence type="ECO:0000259" key="6">
    <source>
        <dbReference type="Pfam" id="PF07637"/>
    </source>
</evidence>
<evidence type="ECO:0000259" key="2">
    <source>
        <dbReference type="Pfam" id="PF07626"/>
    </source>
</evidence>
<protein>
    <recommendedName>
        <fullName evidence="8">DUF1592 domain-containing protein</fullName>
    </recommendedName>
</protein>
<dbReference type="Pfam" id="PF07631">
    <property type="entry name" value="PSD4"/>
    <property type="match status" value="1"/>
</dbReference>
<gene>
    <name evidence="7" type="ORF">METZ01_LOCUS55233</name>
</gene>
<evidence type="ECO:0000259" key="1">
    <source>
        <dbReference type="Pfam" id="PF07624"/>
    </source>
</evidence>
<organism evidence="7">
    <name type="scientific">marine metagenome</name>
    <dbReference type="NCBI Taxonomy" id="408172"/>
    <lineage>
        <taxon>unclassified sequences</taxon>
        <taxon>metagenomes</taxon>
        <taxon>ecological metagenomes</taxon>
    </lineage>
</organism>
<feature type="domain" description="DUF1592" evidence="4">
    <location>
        <begin position="307"/>
        <end position="434"/>
    </location>
</feature>
<dbReference type="AlphaFoldDB" id="A0A381SFX4"/>
<feature type="domain" description="DUF1595" evidence="6">
    <location>
        <begin position="235"/>
        <end position="295"/>
    </location>
</feature>
<dbReference type="Pfam" id="PF07637">
    <property type="entry name" value="PSD5"/>
    <property type="match status" value="1"/>
</dbReference>
<dbReference type="InterPro" id="IPR013043">
    <property type="entry name" value="DUF1595"/>
</dbReference>
<dbReference type="Pfam" id="PF07635">
    <property type="entry name" value="PSCyt1"/>
    <property type="match status" value="1"/>
</dbReference>
<dbReference type="InterPro" id="IPR011478">
    <property type="entry name" value="DUF1585"/>
</dbReference>
<feature type="domain" description="Cytochrome C Planctomycete-type" evidence="5">
    <location>
        <begin position="54"/>
        <end position="101"/>
    </location>
</feature>
<evidence type="ECO:0000313" key="7">
    <source>
        <dbReference type="EMBL" id="SVA02379.1"/>
    </source>
</evidence>
<feature type="domain" description="DUF1588" evidence="3">
    <location>
        <begin position="453"/>
        <end position="551"/>
    </location>
</feature>
<dbReference type="Pfam" id="PF07624">
    <property type="entry name" value="PSD2"/>
    <property type="match status" value="1"/>
</dbReference>
<name>A0A381SFX4_9ZZZZ</name>
<dbReference type="InterPro" id="IPR013039">
    <property type="entry name" value="DUF1588"/>
</dbReference>
<evidence type="ECO:0000259" key="5">
    <source>
        <dbReference type="Pfam" id="PF07635"/>
    </source>
</evidence>